<gene>
    <name evidence="2" type="ORF">OSCT_2782</name>
</gene>
<keyword evidence="3" id="KW-1185">Reference proteome</keyword>
<accession>E1IHI1</accession>
<dbReference type="HOGENOM" id="CLU_1286913_0_0_0"/>
<dbReference type="AlphaFoldDB" id="E1IHI1"/>
<keyword evidence="1" id="KW-0812">Transmembrane</keyword>
<feature type="transmembrane region" description="Helical" evidence="1">
    <location>
        <begin position="115"/>
        <end position="136"/>
    </location>
</feature>
<feature type="transmembrane region" description="Helical" evidence="1">
    <location>
        <begin position="163"/>
        <end position="182"/>
    </location>
</feature>
<evidence type="ECO:0000313" key="2">
    <source>
        <dbReference type="EMBL" id="EFO79344.1"/>
    </source>
</evidence>
<protein>
    <submittedName>
        <fullName evidence="2">Uncharacterized protein</fullName>
    </submittedName>
</protein>
<dbReference type="EMBL" id="ADVR01000116">
    <property type="protein sequence ID" value="EFO79344.1"/>
    <property type="molecule type" value="Genomic_DNA"/>
</dbReference>
<feature type="transmembrane region" description="Helical" evidence="1">
    <location>
        <begin position="78"/>
        <end position="95"/>
    </location>
</feature>
<keyword evidence="1" id="KW-0472">Membrane</keyword>
<dbReference type="eggNOG" id="ENOG5030TC6">
    <property type="taxonomic scope" value="Bacteria"/>
</dbReference>
<dbReference type="STRING" id="765420.OSCT_2782"/>
<organism evidence="2 3">
    <name type="scientific">Oscillochloris trichoides DG-6</name>
    <dbReference type="NCBI Taxonomy" id="765420"/>
    <lineage>
        <taxon>Bacteria</taxon>
        <taxon>Bacillati</taxon>
        <taxon>Chloroflexota</taxon>
        <taxon>Chloroflexia</taxon>
        <taxon>Chloroflexales</taxon>
        <taxon>Chloroflexineae</taxon>
        <taxon>Oscillochloridaceae</taxon>
        <taxon>Oscillochloris</taxon>
    </lineage>
</organism>
<dbReference type="Proteomes" id="UP000054010">
    <property type="component" value="Unassembled WGS sequence"/>
</dbReference>
<keyword evidence="1" id="KW-1133">Transmembrane helix</keyword>
<evidence type="ECO:0000256" key="1">
    <source>
        <dbReference type="SAM" id="Phobius"/>
    </source>
</evidence>
<sequence length="195" mass="21264">MALGAYIGHMRGVRAILTVALGTIAAYLVCVQGGDQIVQVINRIWQNSPKLVAFAAGQDPGAVSVFDPLLTTDLQVPLFFRFIFFIALVAISWFFNKRSKWYGGSPAKHEPLAPILGIFSGALTALLWANAAGLFYDEYVNVMGPLGYPVGTVLASLPDVSQFIPSLILVFILVLVLILVFYMPRILTVPEPPKR</sequence>
<name>E1IHI1_9CHLR</name>
<reference evidence="2 3" key="1">
    <citation type="journal article" date="2011" name="J. Bacteriol.">
        <title>Draft genome sequence of the anoxygenic filamentous phototrophic bacterium Oscillochloris trichoides subsp. DG-6.</title>
        <authorList>
            <person name="Kuznetsov B.B."/>
            <person name="Ivanovsky R.N."/>
            <person name="Keppen O.I."/>
            <person name="Sukhacheva M.V."/>
            <person name="Bumazhkin B.K."/>
            <person name="Patutina E.O."/>
            <person name="Beletsky A.V."/>
            <person name="Mardanov A.V."/>
            <person name="Baslerov R.V."/>
            <person name="Panteleeva A.N."/>
            <person name="Kolganova T.V."/>
            <person name="Ravin N.V."/>
            <person name="Skryabin K.G."/>
        </authorList>
    </citation>
    <scope>NUCLEOTIDE SEQUENCE [LARGE SCALE GENOMIC DNA]</scope>
    <source>
        <strain evidence="2 3">DG-6</strain>
    </source>
</reference>
<feature type="transmembrane region" description="Helical" evidence="1">
    <location>
        <begin position="12"/>
        <end position="29"/>
    </location>
</feature>
<evidence type="ECO:0000313" key="3">
    <source>
        <dbReference type="Proteomes" id="UP000054010"/>
    </source>
</evidence>
<proteinExistence type="predicted"/>
<comment type="caution">
    <text evidence="2">The sequence shown here is derived from an EMBL/GenBank/DDBJ whole genome shotgun (WGS) entry which is preliminary data.</text>
</comment>